<gene>
    <name evidence="1" type="ORF">GPM918_LOCUS44329</name>
    <name evidence="2" type="ORF">SRO942_LOCUS46133</name>
</gene>
<sequence length="103" mass="12114">SIIECIVERRCAVWKNIHDKKIQLLKHRREFTLDSQTNQINPITNLSNKILNDDEKEALINGLDFVPQSNKFDEQSFIANVELCFVSLLGYQTDQFDWEDKDQ</sequence>
<evidence type="ECO:0000313" key="1">
    <source>
        <dbReference type="EMBL" id="CAF1630697.1"/>
    </source>
</evidence>
<dbReference type="OrthoDB" id="10555392at2759"/>
<evidence type="ECO:0000313" key="3">
    <source>
        <dbReference type="Proteomes" id="UP000663829"/>
    </source>
</evidence>
<protein>
    <submittedName>
        <fullName evidence="1">Uncharacterized protein</fullName>
    </submittedName>
</protein>
<dbReference type="AlphaFoldDB" id="A0A816CWX5"/>
<proteinExistence type="predicted"/>
<organism evidence="1 3">
    <name type="scientific">Didymodactylos carnosus</name>
    <dbReference type="NCBI Taxonomy" id="1234261"/>
    <lineage>
        <taxon>Eukaryota</taxon>
        <taxon>Metazoa</taxon>
        <taxon>Spiralia</taxon>
        <taxon>Gnathifera</taxon>
        <taxon>Rotifera</taxon>
        <taxon>Eurotatoria</taxon>
        <taxon>Bdelloidea</taxon>
        <taxon>Philodinida</taxon>
        <taxon>Philodinidae</taxon>
        <taxon>Didymodactylos</taxon>
    </lineage>
</organism>
<dbReference type="EMBL" id="CAJNOQ010043544">
    <property type="protein sequence ID" value="CAF1630697.1"/>
    <property type="molecule type" value="Genomic_DNA"/>
</dbReference>
<name>A0A816CWX5_9BILA</name>
<feature type="non-terminal residue" evidence="1">
    <location>
        <position position="1"/>
    </location>
</feature>
<accession>A0A816CWX5</accession>
<dbReference type="Proteomes" id="UP000681722">
    <property type="component" value="Unassembled WGS sequence"/>
</dbReference>
<reference evidence="1" key="1">
    <citation type="submission" date="2021-02" db="EMBL/GenBank/DDBJ databases">
        <authorList>
            <person name="Nowell W R."/>
        </authorList>
    </citation>
    <scope>NUCLEOTIDE SEQUENCE</scope>
</reference>
<comment type="caution">
    <text evidence="1">The sequence shown here is derived from an EMBL/GenBank/DDBJ whole genome shotgun (WGS) entry which is preliminary data.</text>
</comment>
<dbReference type="EMBL" id="CAJOBC010111385">
    <property type="protein sequence ID" value="CAF4529573.1"/>
    <property type="molecule type" value="Genomic_DNA"/>
</dbReference>
<keyword evidence="3" id="KW-1185">Reference proteome</keyword>
<evidence type="ECO:0000313" key="2">
    <source>
        <dbReference type="EMBL" id="CAF4529573.1"/>
    </source>
</evidence>
<dbReference type="Proteomes" id="UP000663829">
    <property type="component" value="Unassembled WGS sequence"/>
</dbReference>